<name>A0ACB7GL77_MANES</name>
<sequence>MDFGLSSLDGFLGSGSNIAASRASSMAANNHKLFNFPSSPAPQASFPSKVYGFQPSPSAYDQASSGAGGPFTASQWMELEYQVLIFKYLSASVPVPPELLTPLIKKPLCLYSCGSSGGFYRPDLLGRIGYRGSPVDSEPGRCRRTDGKKWRCSRDVVGDQKYCERHMNRGRYRNRKPVDGQTSVPATAQQTANSNGLPVVGSTSSAPVITSSEPVNVTTQQQTKDSEVAAAVNVKSDEEAAFTVPKPIDSFISSSKKRKYVNSEDCDEPFPSFNKQDTEEQYPLRQFIEDSPEDQCNRSAISWAEELKSDWNQLSLSAPVQEKIALSMNMGVIGDFSEPNQKKSKWVSISPAGTSISDPLGEILITKNTGNAGGSCQSSSTA</sequence>
<dbReference type="EMBL" id="CM004399">
    <property type="protein sequence ID" value="KAG8641119.1"/>
    <property type="molecule type" value="Genomic_DNA"/>
</dbReference>
<evidence type="ECO:0000313" key="1">
    <source>
        <dbReference type="EMBL" id="KAG8641119.1"/>
    </source>
</evidence>
<dbReference type="Proteomes" id="UP000091857">
    <property type="component" value="Chromosome 13"/>
</dbReference>
<comment type="caution">
    <text evidence="1">The sequence shown here is derived from an EMBL/GenBank/DDBJ whole genome shotgun (WGS) entry which is preliminary data.</text>
</comment>
<organism evidence="1 2">
    <name type="scientific">Manihot esculenta</name>
    <name type="common">Cassava</name>
    <name type="synonym">Jatropha manihot</name>
    <dbReference type="NCBI Taxonomy" id="3983"/>
    <lineage>
        <taxon>Eukaryota</taxon>
        <taxon>Viridiplantae</taxon>
        <taxon>Streptophyta</taxon>
        <taxon>Embryophyta</taxon>
        <taxon>Tracheophyta</taxon>
        <taxon>Spermatophyta</taxon>
        <taxon>Magnoliopsida</taxon>
        <taxon>eudicotyledons</taxon>
        <taxon>Gunneridae</taxon>
        <taxon>Pentapetalae</taxon>
        <taxon>rosids</taxon>
        <taxon>fabids</taxon>
        <taxon>Malpighiales</taxon>
        <taxon>Euphorbiaceae</taxon>
        <taxon>Crotonoideae</taxon>
        <taxon>Manihoteae</taxon>
        <taxon>Manihot</taxon>
    </lineage>
</organism>
<proteinExistence type="predicted"/>
<gene>
    <name evidence="1" type="ORF">MANES_13G109101v8</name>
</gene>
<reference evidence="2" key="1">
    <citation type="journal article" date="2016" name="Nat. Biotechnol.">
        <title>Sequencing wild and cultivated cassava and related species reveals extensive interspecific hybridization and genetic diversity.</title>
        <authorList>
            <person name="Bredeson J.V."/>
            <person name="Lyons J.B."/>
            <person name="Prochnik S.E."/>
            <person name="Wu G.A."/>
            <person name="Ha C.M."/>
            <person name="Edsinger-Gonzales E."/>
            <person name="Grimwood J."/>
            <person name="Schmutz J."/>
            <person name="Rabbi I.Y."/>
            <person name="Egesi C."/>
            <person name="Nauluvula P."/>
            <person name="Lebot V."/>
            <person name="Ndunguru J."/>
            <person name="Mkamilo G."/>
            <person name="Bart R.S."/>
            <person name="Setter T.L."/>
            <person name="Gleadow R.M."/>
            <person name="Kulakow P."/>
            <person name="Ferguson M.E."/>
            <person name="Rounsley S."/>
            <person name="Rokhsar D.S."/>
        </authorList>
    </citation>
    <scope>NUCLEOTIDE SEQUENCE [LARGE SCALE GENOMIC DNA]</scope>
    <source>
        <strain evidence="2">cv. AM560-2</strain>
    </source>
</reference>
<keyword evidence="2" id="KW-1185">Reference proteome</keyword>
<protein>
    <submittedName>
        <fullName evidence="1">Uncharacterized protein</fullName>
    </submittedName>
</protein>
<accession>A0ACB7GL77</accession>
<evidence type="ECO:0000313" key="2">
    <source>
        <dbReference type="Proteomes" id="UP000091857"/>
    </source>
</evidence>